<keyword evidence="9" id="KW-0067">ATP-binding</keyword>
<evidence type="ECO:0000256" key="7">
    <source>
        <dbReference type="ARBA" id="ARBA00023136"/>
    </source>
</evidence>
<dbReference type="InterPro" id="IPR000719">
    <property type="entry name" value="Prot_kinase_dom"/>
</dbReference>
<dbReference type="GO" id="GO:0005524">
    <property type="term" value="F:ATP binding"/>
    <property type="evidence" value="ECO:0007669"/>
    <property type="project" value="UniProtKB-UniRule"/>
</dbReference>
<keyword evidence="9" id="KW-0547">Nucleotide-binding</keyword>
<dbReference type="PANTHER" id="PTHR45631:SF183">
    <property type="entry name" value="BNAC02G06920D PROTEIN"/>
    <property type="match status" value="1"/>
</dbReference>
<dbReference type="Pfam" id="PF03016">
    <property type="entry name" value="Exostosin_GT47"/>
    <property type="match status" value="1"/>
</dbReference>
<dbReference type="InterPro" id="IPR024788">
    <property type="entry name" value="Malectin-like_Carb-bd_dom"/>
</dbReference>
<evidence type="ECO:0000256" key="2">
    <source>
        <dbReference type="ARBA" id="ARBA00022614"/>
    </source>
</evidence>
<dbReference type="SUPFAM" id="SSF52058">
    <property type="entry name" value="L domain-like"/>
    <property type="match status" value="1"/>
</dbReference>
<dbReference type="Gene3D" id="3.30.200.20">
    <property type="entry name" value="Phosphorylase Kinase, domain 1"/>
    <property type="match status" value="1"/>
</dbReference>
<protein>
    <submittedName>
        <fullName evidence="12">(thale cress) hypothetical protein</fullName>
    </submittedName>
</protein>
<evidence type="ECO:0000256" key="10">
    <source>
        <dbReference type="SAM" id="Phobius"/>
    </source>
</evidence>
<dbReference type="InterPro" id="IPR025875">
    <property type="entry name" value="Leu-rich_rpt_4"/>
</dbReference>
<keyword evidence="8" id="KW-0675">Receptor</keyword>
<keyword evidence="6 10" id="KW-1133">Transmembrane helix</keyword>
<name>A0A7G2FF47_ARATH</name>
<feature type="transmembrane region" description="Helical" evidence="10">
    <location>
        <begin position="1022"/>
        <end position="1044"/>
    </location>
</feature>
<dbReference type="FunFam" id="3.80.10.10:FF:000129">
    <property type="entry name" value="Leucine-rich repeat receptor-like kinase"/>
    <property type="match status" value="1"/>
</dbReference>
<keyword evidence="4" id="KW-0732">Signal</keyword>
<evidence type="ECO:0000259" key="11">
    <source>
        <dbReference type="PROSITE" id="PS50011"/>
    </source>
</evidence>
<accession>A0A7G2FF47</accession>
<dbReference type="Proteomes" id="UP000516314">
    <property type="component" value="Chromosome 5"/>
</dbReference>
<dbReference type="Gene3D" id="3.80.10.10">
    <property type="entry name" value="Ribonuclease Inhibitor"/>
    <property type="match status" value="1"/>
</dbReference>
<evidence type="ECO:0000256" key="5">
    <source>
        <dbReference type="ARBA" id="ARBA00022737"/>
    </source>
</evidence>
<keyword evidence="3 10" id="KW-0812">Transmembrane</keyword>
<dbReference type="GO" id="GO:0004672">
    <property type="term" value="F:protein kinase activity"/>
    <property type="evidence" value="ECO:0007669"/>
    <property type="project" value="InterPro"/>
</dbReference>
<dbReference type="GO" id="GO:0016020">
    <property type="term" value="C:membrane"/>
    <property type="evidence" value="ECO:0007669"/>
    <property type="project" value="UniProtKB-SubCell"/>
</dbReference>
<evidence type="ECO:0000256" key="8">
    <source>
        <dbReference type="ARBA" id="ARBA00023170"/>
    </source>
</evidence>
<evidence type="ECO:0000256" key="6">
    <source>
        <dbReference type="ARBA" id="ARBA00022989"/>
    </source>
</evidence>
<dbReference type="InterPro" id="IPR011009">
    <property type="entry name" value="Kinase-like_dom_sf"/>
</dbReference>
<feature type="transmembrane region" description="Helical" evidence="10">
    <location>
        <begin position="20"/>
        <end position="38"/>
    </location>
</feature>
<feature type="domain" description="Protein kinase" evidence="11">
    <location>
        <begin position="1080"/>
        <end position="1134"/>
    </location>
</feature>
<evidence type="ECO:0000256" key="4">
    <source>
        <dbReference type="ARBA" id="ARBA00022729"/>
    </source>
</evidence>
<dbReference type="InterPro" id="IPR017441">
    <property type="entry name" value="Protein_kinase_ATP_BS"/>
</dbReference>
<dbReference type="PANTHER" id="PTHR45631">
    <property type="entry name" value="OS07G0107800 PROTEIN-RELATED"/>
    <property type="match status" value="1"/>
</dbReference>
<sequence length="1134" mass="128183">MSGKQQNHRSTSSRPRSKTLILIGSLFTVSLLVILYTSSSSSRASISNPNPSDRPETSFVTSLEHFLIYKAPKLSLPVRDDTVRGESDDDVRKLDEMVFERENRWLNEDPGYPVEFPIKVYVYEMPKKFTFDLLWLFHNTYKETSNATSNGSPVHRLIEQHSIDYWLWADLISPESERRLKSVVRVQKQQDADFFYVPFFTTISFFLLEKQQCKALYREALKWVTDQPAWKRSEGRDHIFPIHHPWSFKSVRKFVKNAIWLLPDMDSTGNWYKPGQVSLEKDLILPYVPNVDICDTKCLSESAPMRTTLLFFRGRLKRNAGGKIRAKLGAELSGIKDIIISEGTAGEGGKLAAQRGMRRSLFCLCPAGDTPSSARLFDAIVSGCIPVIVSDELEFPFEGILDYKKVAVLVSSSDAIQPGWLVNHLRSLTPFQVKGLQNNLAQYSRHFLYSSPAQPLGPEDLTWRMIAGKLVNIKLHTRRSQRVVKGSRKHWRFFEVAEMEDRRRCLFFIFAIIHYVQAQQGFISLDCGLPSNEPPYIEPVTGLVFSSDADHIPSGISGRIQKNLEAVHIKPYLFLRYFPDGLRNCYTLDVLQNRRYLIKAVFVYGNYDGYNDYPSFDLYLGPNKWVRVDSEGKVNGSVEEIIHIPSSNSLQICLVKTGNSLPFISALELRLLRNDTYVVQDVSLKHLFRRYYRQSDRLIRYPDDVYDRVWSPFFLPEWTQITTSLDVNNSNNYEPPKAALTSAATPGDNGTRLTINWTLDNPDEQIHLYVHFAELEPVGENPPFGGALKAFLTRTFYFVVNGKITYNASVTPLDLAVSTVETVVNKCNGGNCSLQLVHSEASPGLRAPLVNAMEAFTAIKFPHSETNPDDVISIKVIQATYELSRVDWQGDPCLPQQFLWTGLNCSYMNMSTSPRIISLDLSSHKLTGKIVPDIQNLTQLQKLDLSNNKLTGGVPEFLATMKSLLFINLSNNNLVGSIPQALLDRENLKLDFEGNPKLCATGPCNSSSGNKEGLIREVDTKVIAPVAATIAIFIVVLVLIIVFIKKRPSSIRALHPSRANLSLENKKRRITYSEILLMTNNFERVIGEGGFGVVYHGYLNDSEQVAVKVLSPSSSQGYKEFKAEVILLQLSTWN</sequence>
<keyword evidence="2" id="KW-0433">Leucine-rich repeat</keyword>
<dbReference type="PROSITE" id="PS50011">
    <property type="entry name" value="PROTEIN_KINASE_DOM"/>
    <property type="match status" value="1"/>
</dbReference>
<evidence type="ECO:0000256" key="1">
    <source>
        <dbReference type="ARBA" id="ARBA00004167"/>
    </source>
</evidence>
<dbReference type="PROSITE" id="PS00107">
    <property type="entry name" value="PROTEIN_KINASE_ATP"/>
    <property type="match status" value="1"/>
</dbReference>
<dbReference type="Pfam" id="PF12819">
    <property type="entry name" value="Malectin_like"/>
    <property type="match status" value="1"/>
</dbReference>
<reference evidence="12 13" key="1">
    <citation type="submission" date="2020-09" db="EMBL/GenBank/DDBJ databases">
        <authorList>
            <person name="Ashkenazy H."/>
        </authorList>
    </citation>
    <scope>NUCLEOTIDE SEQUENCE [LARGE SCALE GENOMIC DNA]</scope>
    <source>
        <strain evidence="13">cv. Cdm-0</strain>
    </source>
</reference>
<feature type="binding site" evidence="9">
    <location>
        <position position="1108"/>
    </location>
    <ligand>
        <name>ATP</name>
        <dbReference type="ChEBI" id="CHEBI:30616"/>
    </ligand>
</feature>
<keyword evidence="5" id="KW-0677">Repeat</keyword>
<dbReference type="InterPro" id="IPR032675">
    <property type="entry name" value="LRR_dom_sf"/>
</dbReference>
<evidence type="ECO:0000256" key="9">
    <source>
        <dbReference type="PROSITE-ProRule" id="PRU10141"/>
    </source>
</evidence>
<dbReference type="EMBL" id="LR881470">
    <property type="protein sequence ID" value="CAD5331905.1"/>
    <property type="molecule type" value="Genomic_DNA"/>
</dbReference>
<comment type="subcellular location">
    <subcellularLocation>
        <location evidence="1">Membrane</location>
        <topology evidence="1">Single-pass membrane protein</topology>
    </subcellularLocation>
</comment>
<evidence type="ECO:0000313" key="12">
    <source>
        <dbReference type="EMBL" id="CAD5331905.1"/>
    </source>
</evidence>
<proteinExistence type="predicted"/>
<keyword evidence="7 10" id="KW-0472">Membrane</keyword>
<evidence type="ECO:0000256" key="3">
    <source>
        <dbReference type="ARBA" id="ARBA00022692"/>
    </source>
</evidence>
<evidence type="ECO:0000313" key="13">
    <source>
        <dbReference type="Proteomes" id="UP000516314"/>
    </source>
</evidence>
<dbReference type="AlphaFoldDB" id="A0A7G2FF47"/>
<dbReference type="SUPFAM" id="SSF56112">
    <property type="entry name" value="Protein kinase-like (PK-like)"/>
    <property type="match status" value="1"/>
</dbReference>
<dbReference type="Pfam" id="PF12799">
    <property type="entry name" value="LRR_4"/>
    <property type="match status" value="1"/>
</dbReference>
<gene>
    <name evidence="12" type="ORF">AT9943_LOCUS19346</name>
</gene>
<dbReference type="InterPro" id="IPR040911">
    <property type="entry name" value="Exostosin_GT47"/>
</dbReference>
<organism evidence="12 13">
    <name type="scientific">Arabidopsis thaliana</name>
    <name type="common">Mouse-ear cress</name>
    <dbReference type="NCBI Taxonomy" id="3702"/>
    <lineage>
        <taxon>Eukaryota</taxon>
        <taxon>Viridiplantae</taxon>
        <taxon>Streptophyta</taxon>
        <taxon>Embryophyta</taxon>
        <taxon>Tracheophyta</taxon>
        <taxon>Spermatophyta</taxon>
        <taxon>Magnoliopsida</taxon>
        <taxon>eudicotyledons</taxon>
        <taxon>Gunneridae</taxon>
        <taxon>Pentapetalae</taxon>
        <taxon>rosids</taxon>
        <taxon>malvids</taxon>
        <taxon>Brassicales</taxon>
        <taxon>Brassicaceae</taxon>
        <taxon>Camelineae</taxon>
        <taxon>Arabidopsis</taxon>
    </lineage>
</organism>